<evidence type="ECO:0000313" key="2">
    <source>
        <dbReference type="Proteomes" id="UP001485043"/>
    </source>
</evidence>
<organism evidence="1 2">
    <name type="scientific">Apatococcus fuscideae</name>
    <dbReference type="NCBI Taxonomy" id="2026836"/>
    <lineage>
        <taxon>Eukaryota</taxon>
        <taxon>Viridiplantae</taxon>
        <taxon>Chlorophyta</taxon>
        <taxon>core chlorophytes</taxon>
        <taxon>Trebouxiophyceae</taxon>
        <taxon>Chlorellales</taxon>
        <taxon>Chlorellaceae</taxon>
        <taxon>Apatococcus</taxon>
    </lineage>
</organism>
<dbReference type="EMBL" id="JALJOV010001027">
    <property type="protein sequence ID" value="KAK9856112.1"/>
    <property type="molecule type" value="Genomic_DNA"/>
</dbReference>
<proteinExistence type="predicted"/>
<gene>
    <name evidence="1" type="ORF">WJX84_004367</name>
</gene>
<dbReference type="AlphaFoldDB" id="A0AAW1SSF0"/>
<dbReference type="Proteomes" id="UP001485043">
    <property type="component" value="Unassembled WGS sequence"/>
</dbReference>
<keyword evidence="2" id="KW-1185">Reference proteome</keyword>
<evidence type="ECO:0000313" key="1">
    <source>
        <dbReference type="EMBL" id="KAK9856112.1"/>
    </source>
</evidence>
<reference evidence="1 2" key="1">
    <citation type="journal article" date="2024" name="Nat. Commun.">
        <title>Phylogenomics reveals the evolutionary origins of lichenization in chlorophyte algae.</title>
        <authorList>
            <person name="Puginier C."/>
            <person name="Libourel C."/>
            <person name="Otte J."/>
            <person name="Skaloud P."/>
            <person name="Haon M."/>
            <person name="Grisel S."/>
            <person name="Petersen M."/>
            <person name="Berrin J.G."/>
            <person name="Delaux P.M."/>
            <person name="Dal Grande F."/>
            <person name="Keller J."/>
        </authorList>
    </citation>
    <scope>NUCLEOTIDE SEQUENCE [LARGE SCALE GENOMIC DNA]</scope>
    <source>
        <strain evidence="1 2">SAG 2523</strain>
    </source>
</reference>
<accession>A0AAW1SSF0</accession>
<name>A0AAW1SSF0_9CHLO</name>
<sequence length="190" mass="21440">MSTLCLADEVHDDSPVTVATTAINLATKAMKPGDGADLFDWLPPKLSASSFEVILEAASREFFRYLGIYKTIVAAISSESWELLLWMHSRLGTLAYEHGIRRTSSAEDIHQAPAELRKLLVAREAAYVMAATAPKQWEGVEQMCREIEGLVARFPHCKKDSVQRQEPKLRDRLRPHYDSLKWVHAISPQH</sequence>
<comment type="caution">
    <text evidence="1">The sequence shown here is derived from an EMBL/GenBank/DDBJ whole genome shotgun (WGS) entry which is preliminary data.</text>
</comment>
<protein>
    <submittedName>
        <fullName evidence="1">Uncharacterized protein</fullName>
    </submittedName>
</protein>